<accession>A0ABX6TCS9</accession>
<dbReference type="EMBL" id="CP060782">
    <property type="protein sequence ID" value="QNP45438.1"/>
    <property type="molecule type" value="Genomic_DNA"/>
</dbReference>
<gene>
    <name evidence="1" type="ORF">H9L14_12735</name>
</gene>
<sequence>MSAGIALLAVAASLPPICADRPAKATGTCTVPAGRLQVEAGVADWSLTRIQKTRTELITLGSTVVKLGLSNHSDLQVGFTPYTKLKLSVAASRTRASGFGDLTVRYKHRLTTGDTGTQVGVIPFLKLPTAARAIGNGKLEGGVSVPVSIPASRTLSVTFGPEVDVLADADGHGRHFAVVNLVNVAGPLAPRLTLAGELWTNVNLDPSGTMKQASVDAALAYAVSDSVQTDTGANIGLTRDTPDVELYGGLSLRF</sequence>
<dbReference type="Proteomes" id="UP000516105">
    <property type="component" value="Chromosome"/>
</dbReference>
<dbReference type="Pfam" id="PF13557">
    <property type="entry name" value="Phenol_MetA_deg"/>
    <property type="match status" value="1"/>
</dbReference>
<dbReference type="RefSeq" id="WP_187708394.1">
    <property type="nucleotide sequence ID" value="NZ_CP060782.1"/>
</dbReference>
<reference evidence="1 2" key="1">
    <citation type="submission" date="2020-08" db="EMBL/GenBank/DDBJ databases">
        <title>Genome sequence of Sphingomonas sediminicola KACC 15039T.</title>
        <authorList>
            <person name="Hyun D.-W."/>
            <person name="Bae J.-W."/>
        </authorList>
    </citation>
    <scope>NUCLEOTIDE SEQUENCE [LARGE SCALE GENOMIC DNA]</scope>
    <source>
        <strain evidence="1 2">KACC 15039</strain>
    </source>
</reference>
<dbReference type="InterPro" id="IPR025737">
    <property type="entry name" value="FApF"/>
</dbReference>
<evidence type="ECO:0000313" key="1">
    <source>
        <dbReference type="EMBL" id="QNP45438.1"/>
    </source>
</evidence>
<keyword evidence="2" id="KW-1185">Reference proteome</keyword>
<evidence type="ECO:0000313" key="2">
    <source>
        <dbReference type="Proteomes" id="UP000516105"/>
    </source>
</evidence>
<proteinExistence type="predicted"/>
<protein>
    <submittedName>
        <fullName evidence="1">Transporter</fullName>
    </submittedName>
</protein>
<organism evidence="1 2">
    <name type="scientific">Sphingomonas sediminicola</name>
    <dbReference type="NCBI Taxonomy" id="386874"/>
    <lineage>
        <taxon>Bacteria</taxon>
        <taxon>Pseudomonadati</taxon>
        <taxon>Pseudomonadota</taxon>
        <taxon>Alphaproteobacteria</taxon>
        <taxon>Sphingomonadales</taxon>
        <taxon>Sphingomonadaceae</taxon>
        <taxon>Sphingomonas</taxon>
    </lineage>
</organism>
<name>A0ABX6TCS9_9SPHN</name>